<dbReference type="EMBL" id="JAZHOG010000007">
    <property type="protein sequence ID" value="MEJ8568318.1"/>
    <property type="molecule type" value="Genomic_DNA"/>
</dbReference>
<dbReference type="AlphaFoldDB" id="A0AAW9RHI4"/>
<keyword evidence="1" id="KW-1133">Transmembrane helix</keyword>
<keyword evidence="1" id="KW-0472">Membrane</keyword>
<keyword evidence="3" id="KW-1185">Reference proteome</keyword>
<organism evidence="2 3">
    <name type="scientific">Elongatibacter sediminis</name>
    <dbReference type="NCBI Taxonomy" id="3119006"/>
    <lineage>
        <taxon>Bacteria</taxon>
        <taxon>Pseudomonadati</taxon>
        <taxon>Pseudomonadota</taxon>
        <taxon>Gammaproteobacteria</taxon>
        <taxon>Chromatiales</taxon>
        <taxon>Wenzhouxiangellaceae</taxon>
        <taxon>Elongatibacter</taxon>
    </lineage>
</organism>
<dbReference type="Pfam" id="PF03597">
    <property type="entry name" value="FixS"/>
    <property type="match status" value="1"/>
</dbReference>
<dbReference type="PANTHER" id="PTHR41532:SF1">
    <property type="entry name" value="FIXS PROTEIN"/>
    <property type="match status" value="1"/>
</dbReference>
<protein>
    <submittedName>
        <fullName evidence="2">Cbb3-type cytochrome oxidase assembly protein CcoS</fullName>
    </submittedName>
</protein>
<evidence type="ECO:0000313" key="3">
    <source>
        <dbReference type="Proteomes" id="UP001359886"/>
    </source>
</evidence>
<proteinExistence type="predicted"/>
<name>A0AAW9RHI4_9GAMM</name>
<evidence type="ECO:0000256" key="1">
    <source>
        <dbReference type="SAM" id="Phobius"/>
    </source>
</evidence>
<dbReference type="PANTHER" id="PTHR41532">
    <property type="entry name" value="FIXS PROTEIN"/>
    <property type="match status" value="1"/>
</dbReference>
<dbReference type="RefSeq" id="WP_354695637.1">
    <property type="nucleotide sequence ID" value="NZ_JAZHOG010000007.1"/>
</dbReference>
<dbReference type="InterPro" id="IPR004714">
    <property type="entry name" value="Cyt_oxidase_maturation_cbb3"/>
</dbReference>
<evidence type="ECO:0000313" key="2">
    <source>
        <dbReference type="EMBL" id="MEJ8568318.1"/>
    </source>
</evidence>
<accession>A0AAW9RHI4</accession>
<sequence>MTILYVMIPLALVLIAVAVWALFWAIRSGQFDDLDSQGWSVVLDDDEQTPESDSPDDPR</sequence>
<gene>
    <name evidence="2" type="primary">ccoS</name>
    <name evidence="2" type="ORF">V3330_11835</name>
</gene>
<comment type="caution">
    <text evidence="2">The sequence shown here is derived from an EMBL/GenBank/DDBJ whole genome shotgun (WGS) entry which is preliminary data.</text>
</comment>
<dbReference type="NCBIfam" id="TIGR00847">
    <property type="entry name" value="ccoS"/>
    <property type="match status" value="1"/>
</dbReference>
<dbReference type="Proteomes" id="UP001359886">
    <property type="component" value="Unassembled WGS sequence"/>
</dbReference>
<reference evidence="2 3" key="1">
    <citation type="submission" date="2024-02" db="EMBL/GenBank/DDBJ databases">
        <title>A novel Wenzhouxiangellaceae bacterium, isolated from coastal sediments.</title>
        <authorList>
            <person name="Du Z.-J."/>
            <person name="Ye Y.-Q."/>
            <person name="Zhang X.-Y."/>
        </authorList>
    </citation>
    <scope>NUCLEOTIDE SEQUENCE [LARGE SCALE GENOMIC DNA]</scope>
    <source>
        <strain evidence="2 3">CH-27</strain>
    </source>
</reference>
<feature type="transmembrane region" description="Helical" evidence="1">
    <location>
        <begin position="6"/>
        <end position="26"/>
    </location>
</feature>
<keyword evidence="1" id="KW-0812">Transmembrane</keyword>